<dbReference type="Gene3D" id="3.40.630.30">
    <property type="match status" value="1"/>
</dbReference>
<dbReference type="InterPro" id="IPR016181">
    <property type="entry name" value="Acyl_CoA_acyltransferase"/>
</dbReference>
<dbReference type="PANTHER" id="PTHR43441">
    <property type="entry name" value="RIBOSOMAL-PROTEIN-SERINE ACETYLTRANSFERASE"/>
    <property type="match status" value="1"/>
</dbReference>
<dbReference type="Pfam" id="PF13302">
    <property type="entry name" value="Acetyltransf_3"/>
    <property type="match status" value="1"/>
</dbReference>
<organism evidence="3 4">
    <name type="scientific">Streptomyces caledonius</name>
    <dbReference type="NCBI Taxonomy" id="3134107"/>
    <lineage>
        <taxon>Bacteria</taxon>
        <taxon>Bacillati</taxon>
        <taxon>Actinomycetota</taxon>
        <taxon>Actinomycetes</taxon>
        <taxon>Kitasatosporales</taxon>
        <taxon>Streptomycetaceae</taxon>
        <taxon>Streptomyces</taxon>
    </lineage>
</organism>
<dbReference type="EMBL" id="JBBKAM010000004">
    <property type="protein sequence ID" value="MEJ8645833.1"/>
    <property type="molecule type" value="Genomic_DNA"/>
</dbReference>
<feature type="domain" description="N-acetyltransferase" evidence="2">
    <location>
        <begin position="127"/>
        <end position="290"/>
    </location>
</feature>
<keyword evidence="4" id="KW-1185">Reference proteome</keyword>
<sequence>MGMLDALADRIGRGETVEFRPTGGSMVPLIHSRQRVRVAPADPALVEVGDIVLARVSGTVYLHLVSAVDAPRRRVQISNNHGRVNGWTGHDRVVGICLAVDGVPRSRAADKVRRPAVRALPLATRRLDLLPLLPSHADEMSLVLADPALHAFTGGAPLSRDGLRARYERLADGSPDPAVVWANWVLRVRGQGRLVGTVQATIAPARGQAELAWVVGTPWQGHGFAAEAARALAAWLQRIPVDRLIAHIHPDHTASAAVAAGCGMRPTERRRDGEIRWESGGGRDGGLSAG</sequence>
<comment type="caution">
    <text evidence="3">The sequence shown here is derived from an EMBL/GenBank/DDBJ whole genome shotgun (WGS) entry which is preliminary data.</text>
</comment>
<protein>
    <submittedName>
        <fullName evidence="3">GNAT family N-acetyltransferase</fullName>
    </submittedName>
</protein>
<evidence type="ECO:0000259" key="2">
    <source>
        <dbReference type="PROSITE" id="PS51186"/>
    </source>
</evidence>
<accession>A0ABU8UFE1</accession>
<dbReference type="PROSITE" id="PS51186">
    <property type="entry name" value="GNAT"/>
    <property type="match status" value="1"/>
</dbReference>
<feature type="compositionally biased region" description="Gly residues" evidence="1">
    <location>
        <begin position="279"/>
        <end position="290"/>
    </location>
</feature>
<feature type="region of interest" description="Disordered" evidence="1">
    <location>
        <begin position="264"/>
        <end position="290"/>
    </location>
</feature>
<name>A0ABU8UFE1_9ACTN</name>
<feature type="compositionally biased region" description="Basic and acidic residues" evidence="1">
    <location>
        <begin position="266"/>
        <end position="277"/>
    </location>
</feature>
<evidence type="ECO:0000313" key="3">
    <source>
        <dbReference type="EMBL" id="MEJ8645833.1"/>
    </source>
</evidence>
<dbReference type="SUPFAM" id="SSF55729">
    <property type="entry name" value="Acyl-CoA N-acyltransferases (Nat)"/>
    <property type="match status" value="1"/>
</dbReference>
<reference evidence="3 4" key="1">
    <citation type="submission" date="2024-03" db="EMBL/GenBank/DDBJ databases">
        <title>Novel Streptomyces species of biotechnological and ecological value are a feature of Machair soil.</title>
        <authorList>
            <person name="Prole J.R."/>
            <person name="Goodfellow M."/>
            <person name="Allenby N."/>
            <person name="Ward A.C."/>
        </authorList>
    </citation>
    <scope>NUCLEOTIDE SEQUENCE [LARGE SCALE GENOMIC DNA]</scope>
    <source>
        <strain evidence="3 4">MS1.HAVA.3</strain>
    </source>
</reference>
<evidence type="ECO:0000256" key="1">
    <source>
        <dbReference type="SAM" id="MobiDB-lite"/>
    </source>
</evidence>
<dbReference type="InterPro" id="IPR000182">
    <property type="entry name" value="GNAT_dom"/>
</dbReference>
<proteinExistence type="predicted"/>
<evidence type="ECO:0000313" key="4">
    <source>
        <dbReference type="Proteomes" id="UP001382904"/>
    </source>
</evidence>
<dbReference type="Proteomes" id="UP001382904">
    <property type="component" value="Unassembled WGS sequence"/>
</dbReference>
<dbReference type="PANTHER" id="PTHR43441:SF10">
    <property type="entry name" value="ACETYLTRANSFERASE"/>
    <property type="match status" value="1"/>
</dbReference>
<gene>
    <name evidence="3" type="ORF">WKI68_40700</name>
</gene>
<dbReference type="InterPro" id="IPR051908">
    <property type="entry name" value="Ribosomal_N-acetyltransferase"/>
</dbReference>